<feature type="domain" description="ABC transmembrane type-2" evidence="10">
    <location>
        <begin position="41"/>
        <end position="274"/>
    </location>
</feature>
<protein>
    <recommendedName>
        <fullName evidence="9">Transport permease protein</fullName>
    </recommendedName>
</protein>
<comment type="subcellular location">
    <subcellularLocation>
        <location evidence="1">Cell inner membrane</location>
        <topology evidence="1">Multi-pass membrane protein</topology>
    </subcellularLocation>
    <subcellularLocation>
        <location evidence="9">Cell membrane</location>
        <topology evidence="9">Multi-pass membrane protein</topology>
    </subcellularLocation>
</comment>
<feature type="transmembrane region" description="Helical" evidence="9">
    <location>
        <begin position="77"/>
        <end position="103"/>
    </location>
</feature>
<name>A0A841FHZ6_9ACTN</name>
<feature type="transmembrane region" description="Helical" evidence="9">
    <location>
        <begin position="124"/>
        <end position="147"/>
    </location>
</feature>
<evidence type="ECO:0000256" key="2">
    <source>
        <dbReference type="ARBA" id="ARBA00007783"/>
    </source>
</evidence>
<dbReference type="PROSITE" id="PS51012">
    <property type="entry name" value="ABC_TM2"/>
    <property type="match status" value="1"/>
</dbReference>
<organism evidence="11 12">
    <name type="scientific">Phytomonospora endophytica</name>
    <dbReference type="NCBI Taxonomy" id="714109"/>
    <lineage>
        <taxon>Bacteria</taxon>
        <taxon>Bacillati</taxon>
        <taxon>Actinomycetota</taxon>
        <taxon>Actinomycetes</taxon>
        <taxon>Micromonosporales</taxon>
        <taxon>Micromonosporaceae</taxon>
        <taxon>Phytomonospora</taxon>
    </lineage>
</organism>
<evidence type="ECO:0000256" key="6">
    <source>
        <dbReference type="ARBA" id="ARBA00022692"/>
    </source>
</evidence>
<evidence type="ECO:0000256" key="8">
    <source>
        <dbReference type="ARBA" id="ARBA00023136"/>
    </source>
</evidence>
<proteinExistence type="inferred from homology"/>
<keyword evidence="7 9" id="KW-1133">Transmembrane helix</keyword>
<evidence type="ECO:0000256" key="4">
    <source>
        <dbReference type="ARBA" id="ARBA00022475"/>
    </source>
</evidence>
<evidence type="ECO:0000256" key="3">
    <source>
        <dbReference type="ARBA" id="ARBA00022448"/>
    </source>
</evidence>
<sequence length="282" mass="31123">MTVIGRTLGKATGVRALWRNRSTLTTLVQRDLAVKYQRSVLGYFWSLIEPMGMAAIYYFVFGILYGHSGKNVDGGDYAVFVVSGIFAWQWASSAMSESTRALTSQSSLITTMRVPREIFPVAKVVARFAEFAAGIPIIILFAIFLGSGFKSSIWALPLAILLQTCLLVGLAFILGSVNVLMRDVERFMRLAMRVLFYAAPIIYPLTKVLGDDANPSNVPGWLQGVYMANPYVGIIQLHHAAWNPNELPSWGLLGYTAGVCVVVLFLGWALFKKLENSVLKEL</sequence>
<keyword evidence="8 9" id="KW-0472">Membrane</keyword>
<dbReference type="GO" id="GO:0005886">
    <property type="term" value="C:plasma membrane"/>
    <property type="evidence" value="ECO:0007669"/>
    <property type="project" value="UniProtKB-SubCell"/>
</dbReference>
<evidence type="ECO:0000256" key="1">
    <source>
        <dbReference type="ARBA" id="ARBA00004429"/>
    </source>
</evidence>
<keyword evidence="12" id="KW-1185">Reference proteome</keyword>
<dbReference type="EMBL" id="JACHGT010000002">
    <property type="protein sequence ID" value="MBB6033202.1"/>
    <property type="molecule type" value="Genomic_DNA"/>
</dbReference>
<evidence type="ECO:0000256" key="5">
    <source>
        <dbReference type="ARBA" id="ARBA00022519"/>
    </source>
</evidence>
<evidence type="ECO:0000256" key="9">
    <source>
        <dbReference type="RuleBase" id="RU361157"/>
    </source>
</evidence>
<dbReference type="Proteomes" id="UP000548476">
    <property type="component" value="Unassembled WGS sequence"/>
</dbReference>
<feature type="transmembrane region" description="Helical" evidence="9">
    <location>
        <begin position="252"/>
        <end position="271"/>
    </location>
</feature>
<dbReference type="InterPro" id="IPR047817">
    <property type="entry name" value="ABC2_TM_bact-type"/>
</dbReference>
<keyword evidence="6 9" id="KW-0812">Transmembrane</keyword>
<feature type="transmembrane region" description="Helical" evidence="9">
    <location>
        <begin position="187"/>
        <end position="206"/>
    </location>
</feature>
<comment type="caution">
    <text evidence="11">The sequence shown here is derived from an EMBL/GenBank/DDBJ whole genome shotgun (WGS) entry which is preliminary data.</text>
</comment>
<dbReference type="Pfam" id="PF01061">
    <property type="entry name" value="ABC2_membrane"/>
    <property type="match status" value="1"/>
</dbReference>
<evidence type="ECO:0000256" key="7">
    <source>
        <dbReference type="ARBA" id="ARBA00022989"/>
    </source>
</evidence>
<dbReference type="GO" id="GO:0140359">
    <property type="term" value="F:ABC-type transporter activity"/>
    <property type="evidence" value="ECO:0007669"/>
    <property type="project" value="InterPro"/>
</dbReference>
<reference evidence="11 12" key="1">
    <citation type="submission" date="2020-08" db="EMBL/GenBank/DDBJ databases">
        <title>Genomic Encyclopedia of Type Strains, Phase IV (KMG-IV): sequencing the most valuable type-strain genomes for metagenomic binning, comparative biology and taxonomic classification.</title>
        <authorList>
            <person name="Goeker M."/>
        </authorList>
    </citation>
    <scope>NUCLEOTIDE SEQUENCE [LARGE SCALE GENOMIC DNA]</scope>
    <source>
        <strain evidence="11 12">YIM 65646</strain>
    </source>
</reference>
<gene>
    <name evidence="11" type="ORF">HNR73_001049</name>
</gene>
<feature type="transmembrane region" description="Helical" evidence="9">
    <location>
        <begin position="153"/>
        <end position="175"/>
    </location>
</feature>
<keyword evidence="5" id="KW-0997">Cell inner membrane</keyword>
<comment type="similarity">
    <text evidence="2 9">Belongs to the ABC-2 integral membrane protein family.</text>
</comment>
<dbReference type="AlphaFoldDB" id="A0A841FHZ6"/>
<keyword evidence="4 9" id="KW-1003">Cell membrane</keyword>
<dbReference type="InterPro" id="IPR013525">
    <property type="entry name" value="ABC2_TM"/>
</dbReference>
<keyword evidence="3 9" id="KW-0813">Transport</keyword>
<dbReference type="GO" id="GO:0015920">
    <property type="term" value="P:lipopolysaccharide transport"/>
    <property type="evidence" value="ECO:0007669"/>
    <property type="project" value="TreeGrafter"/>
</dbReference>
<feature type="transmembrane region" description="Helical" evidence="9">
    <location>
        <begin position="40"/>
        <end position="65"/>
    </location>
</feature>
<accession>A0A841FHZ6</accession>
<evidence type="ECO:0000313" key="12">
    <source>
        <dbReference type="Proteomes" id="UP000548476"/>
    </source>
</evidence>
<evidence type="ECO:0000313" key="11">
    <source>
        <dbReference type="EMBL" id="MBB6033202.1"/>
    </source>
</evidence>
<dbReference type="PANTHER" id="PTHR30413:SF8">
    <property type="entry name" value="TRANSPORT PERMEASE PROTEIN"/>
    <property type="match status" value="1"/>
</dbReference>
<dbReference type="PANTHER" id="PTHR30413">
    <property type="entry name" value="INNER MEMBRANE TRANSPORT PERMEASE"/>
    <property type="match status" value="1"/>
</dbReference>
<evidence type="ECO:0000259" key="10">
    <source>
        <dbReference type="PROSITE" id="PS51012"/>
    </source>
</evidence>